<protein>
    <submittedName>
        <fullName evidence="1">Type II toxin-antitoxin system HicB family antitoxin</fullName>
    </submittedName>
</protein>
<gene>
    <name evidence="1" type="ORF">E1N52_38895</name>
</gene>
<reference evidence="1 2" key="1">
    <citation type="submission" date="2019-03" db="EMBL/GenBank/DDBJ databases">
        <title>Paraburkholderia sp. isolated from native Mimosa gymnas in Guartela State Park, Brazil.</title>
        <authorList>
            <person name="Paulitsch F."/>
            <person name="Hungria M."/>
            <person name="Delamuta J.R.M."/>
            <person name="Ribeiro R.A."/>
            <person name="Dall'Agnol R."/>
            <person name="Silva J.S.B."/>
        </authorList>
    </citation>
    <scope>NUCLEOTIDE SEQUENCE [LARGE SCALE GENOMIC DNA]</scope>
    <source>
        <strain evidence="1 2">CNPSo 3008</strain>
    </source>
</reference>
<accession>A0A4R5L251</accession>
<proteinExistence type="predicted"/>
<dbReference type="EMBL" id="SMOD01000057">
    <property type="protein sequence ID" value="TDG02612.1"/>
    <property type="molecule type" value="Genomic_DNA"/>
</dbReference>
<name>A0A4R5L251_9BURK</name>
<dbReference type="OrthoDB" id="5297106at2"/>
<dbReference type="AlphaFoldDB" id="A0A4R5L251"/>
<dbReference type="RefSeq" id="WP_133189936.1">
    <property type="nucleotide sequence ID" value="NZ_SMOD01000057.1"/>
</dbReference>
<evidence type="ECO:0000313" key="2">
    <source>
        <dbReference type="Proteomes" id="UP000295606"/>
    </source>
</evidence>
<dbReference type="Proteomes" id="UP000295606">
    <property type="component" value="Unassembled WGS sequence"/>
</dbReference>
<sequence length="66" mass="7365">MLINGHDAVVEFDPVTGIYHGEFTGLGNRVYFYGADEEQMVAEGRRALAMFLHQGECRGIDTKDSE</sequence>
<comment type="caution">
    <text evidence="1">The sequence shown here is derived from an EMBL/GenBank/DDBJ whole genome shotgun (WGS) entry which is preliminary data.</text>
</comment>
<evidence type="ECO:0000313" key="1">
    <source>
        <dbReference type="EMBL" id="TDG02612.1"/>
    </source>
</evidence>
<organism evidence="1 2">
    <name type="scientific">Paraburkholderia guartelaensis</name>
    <dbReference type="NCBI Taxonomy" id="2546446"/>
    <lineage>
        <taxon>Bacteria</taxon>
        <taxon>Pseudomonadati</taxon>
        <taxon>Pseudomonadota</taxon>
        <taxon>Betaproteobacteria</taxon>
        <taxon>Burkholderiales</taxon>
        <taxon>Burkholderiaceae</taxon>
        <taxon>Paraburkholderia</taxon>
    </lineage>
</organism>